<feature type="domain" description="Zinc finger Sec23/Sec24-type" evidence="11">
    <location>
        <begin position="332"/>
        <end position="370"/>
    </location>
</feature>
<evidence type="ECO:0000259" key="14">
    <source>
        <dbReference type="Pfam" id="PF08033"/>
    </source>
</evidence>
<dbReference type="CDD" id="cd01479">
    <property type="entry name" value="Sec24-like"/>
    <property type="match status" value="1"/>
</dbReference>
<dbReference type="Proteomes" id="UP000008141">
    <property type="component" value="Unassembled WGS sequence"/>
</dbReference>
<keyword evidence="5" id="KW-0256">Endoplasmic reticulum</keyword>
<dbReference type="RefSeq" id="XP_005846236.1">
    <property type="nucleotide sequence ID" value="XM_005846174.1"/>
</dbReference>
<dbReference type="Gene3D" id="3.40.20.10">
    <property type="entry name" value="Severin"/>
    <property type="match status" value="1"/>
</dbReference>
<feature type="compositionally biased region" description="Pro residues" evidence="10">
    <location>
        <begin position="62"/>
        <end position="77"/>
    </location>
</feature>
<feature type="region of interest" description="Disordered" evidence="10">
    <location>
        <begin position="237"/>
        <end position="276"/>
    </location>
</feature>
<feature type="domain" description="Sec23/Sec24 beta-sandwich" evidence="14">
    <location>
        <begin position="648"/>
        <end position="732"/>
    </location>
</feature>
<evidence type="ECO:0000256" key="3">
    <source>
        <dbReference type="ARBA" id="ARBA00008334"/>
    </source>
</evidence>
<dbReference type="GO" id="GO:0070971">
    <property type="term" value="C:endoplasmic reticulum exit site"/>
    <property type="evidence" value="ECO:0007669"/>
    <property type="project" value="TreeGrafter"/>
</dbReference>
<evidence type="ECO:0000256" key="2">
    <source>
        <dbReference type="ARBA" id="ARBA00004586"/>
    </source>
</evidence>
<dbReference type="Pfam" id="PF04810">
    <property type="entry name" value="zf-Sec23_Sec24"/>
    <property type="match status" value="1"/>
</dbReference>
<dbReference type="InterPro" id="IPR041742">
    <property type="entry name" value="Sec24-like_trunk_dom"/>
</dbReference>
<evidence type="ECO:0000256" key="4">
    <source>
        <dbReference type="ARBA" id="ARBA00022448"/>
    </source>
</evidence>
<accession>E1ZIC7</accession>
<evidence type="ECO:0000313" key="15">
    <source>
        <dbReference type="EMBL" id="EFN54134.1"/>
    </source>
</evidence>
<evidence type="ECO:0000256" key="8">
    <source>
        <dbReference type="ARBA" id="ARBA00023034"/>
    </source>
</evidence>
<dbReference type="OMA" id="CPANDYY"/>
<dbReference type="SUPFAM" id="SSF82754">
    <property type="entry name" value="C-terminal, gelsolin-like domain of Sec23/24"/>
    <property type="match status" value="1"/>
</dbReference>
<keyword evidence="8" id="KW-0333">Golgi apparatus</keyword>
<dbReference type="InterPro" id="IPR036465">
    <property type="entry name" value="vWFA_dom_sf"/>
</dbReference>
<dbReference type="Gene3D" id="2.30.30.380">
    <property type="entry name" value="Zn-finger domain of Sec23/24"/>
    <property type="match status" value="1"/>
</dbReference>
<dbReference type="KEGG" id="cvr:CHLNCDRAFT_135519"/>
<comment type="subcellular location">
    <subcellularLocation>
        <location evidence="2">Endoplasmic reticulum membrane</location>
    </subcellularLocation>
    <subcellularLocation>
        <location evidence="1">Golgi apparatus membrane</location>
    </subcellularLocation>
</comment>
<dbReference type="InterPro" id="IPR012990">
    <property type="entry name" value="Beta-sandwich_Sec23_24"/>
</dbReference>
<feature type="region of interest" description="Disordered" evidence="10">
    <location>
        <begin position="1"/>
        <end position="213"/>
    </location>
</feature>
<dbReference type="GO" id="GO:0006886">
    <property type="term" value="P:intracellular protein transport"/>
    <property type="evidence" value="ECO:0007669"/>
    <property type="project" value="InterPro"/>
</dbReference>
<dbReference type="Gene3D" id="2.60.40.1670">
    <property type="entry name" value="beta-sandwich domain of Sec23/24"/>
    <property type="match status" value="1"/>
</dbReference>
<dbReference type="SUPFAM" id="SSF53300">
    <property type="entry name" value="vWA-like"/>
    <property type="match status" value="1"/>
</dbReference>
<dbReference type="SUPFAM" id="SSF81995">
    <property type="entry name" value="beta-sandwich domain of Sec23/24"/>
    <property type="match status" value="1"/>
</dbReference>
<feature type="compositionally biased region" description="Gly residues" evidence="10">
    <location>
        <begin position="51"/>
        <end position="61"/>
    </location>
</feature>
<dbReference type="InterPro" id="IPR006900">
    <property type="entry name" value="Sec23/24_helical_dom"/>
</dbReference>
<evidence type="ECO:0000256" key="6">
    <source>
        <dbReference type="ARBA" id="ARBA00022892"/>
    </source>
</evidence>
<evidence type="ECO:0000256" key="7">
    <source>
        <dbReference type="ARBA" id="ARBA00022927"/>
    </source>
</evidence>
<dbReference type="eggNOG" id="KOG1985">
    <property type="taxonomic scope" value="Eukaryota"/>
</dbReference>
<keyword evidence="4" id="KW-0813">Transport</keyword>
<feature type="domain" description="Sec23/Sec24 helical" evidence="13">
    <location>
        <begin position="743"/>
        <end position="851"/>
    </location>
</feature>
<dbReference type="SUPFAM" id="SSF81811">
    <property type="entry name" value="Helical domain of Sec23/24"/>
    <property type="match status" value="1"/>
</dbReference>
<feature type="compositionally biased region" description="Low complexity" evidence="10">
    <location>
        <begin position="165"/>
        <end position="185"/>
    </location>
</feature>
<dbReference type="InterPro" id="IPR029006">
    <property type="entry name" value="ADF-H/Gelsolin-like_dom_sf"/>
</dbReference>
<evidence type="ECO:0000256" key="5">
    <source>
        <dbReference type="ARBA" id="ARBA00022824"/>
    </source>
</evidence>
<dbReference type="STRING" id="554065.E1ZIC7"/>
<feature type="compositionally biased region" description="Pro residues" evidence="10">
    <location>
        <begin position="133"/>
        <end position="161"/>
    </location>
</feature>
<dbReference type="Gene3D" id="3.40.50.410">
    <property type="entry name" value="von Willebrand factor, type A domain"/>
    <property type="match status" value="1"/>
</dbReference>
<dbReference type="FunCoup" id="E1ZIC7">
    <property type="interactions" value="1768"/>
</dbReference>
<dbReference type="InParanoid" id="E1ZIC7"/>
<dbReference type="EMBL" id="GL433848">
    <property type="protein sequence ID" value="EFN54134.1"/>
    <property type="molecule type" value="Genomic_DNA"/>
</dbReference>
<dbReference type="PANTHER" id="PTHR13803:SF39">
    <property type="entry name" value="SECRETORY 24AB, ISOFORM A"/>
    <property type="match status" value="1"/>
</dbReference>
<keyword evidence="9" id="KW-0472">Membrane</keyword>
<dbReference type="InterPro" id="IPR050550">
    <property type="entry name" value="SEC23_SEC24_subfamily"/>
</dbReference>
<dbReference type="GO" id="GO:0030127">
    <property type="term" value="C:COPII vesicle coat"/>
    <property type="evidence" value="ECO:0007669"/>
    <property type="project" value="InterPro"/>
</dbReference>
<keyword evidence="7" id="KW-0653">Protein transport</keyword>
<dbReference type="GeneID" id="17353762"/>
<organism evidence="16">
    <name type="scientific">Chlorella variabilis</name>
    <name type="common">Green alga</name>
    <dbReference type="NCBI Taxonomy" id="554065"/>
    <lineage>
        <taxon>Eukaryota</taxon>
        <taxon>Viridiplantae</taxon>
        <taxon>Chlorophyta</taxon>
        <taxon>core chlorophytes</taxon>
        <taxon>Trebouxiophyceae</taxon>
        <taxon>Chlorellales</taxon>
        <taxon>Chlorellaceae</taxon>
        <taxon>Chlorella clade</taxon>
        <taxon>Chlorella</taxon>
    </lineage>
</organism>
<dbReference type="GO" id="GO:0005789">
    <property type="term" value="C:endoplasmic reticulum membrane"/>
    <property type="evidence" value="ECO:0007669"/>
    <property type="project" value="UniProtKB-SubCell"/>
</dbReference>
<evidence type="ECO:0000259" key="13">
    <source>
        <dbReference type="Pfam" id="PF04815"/>
    </source>
</evidence>
<keyword evidence="16" id="KW-1185">Reference proteome</keyword>
<dbReference type="InterPro" id="IPR036180">
    <property type="entry name" value="Gelsolin-like_dom_sf"/>
</dbReference>
<reference evidence="15 16" key="1">
    <citation type="journal article" date="2010" name="Plant Cell">
        <title>The Chlorella variabilis NC64A genome reveals adaptation to photosymbiosis, coevolution with viruses, and cryptic sex.</title>
        <authorList>
            <person name="Blanc G."/>
            <person name="Duncan G."/>
            <person name="Agarkova I."/>
            <person name="Borodovsky M."/>
            <person name="Gurnon J."/>
            <person name="Kuo A."/>
            <person name="Lindquist E."/>
            <person name="Lucas S."/>
            <person name="Pangilinan J."/>
            <person name="Polle J."/>
            <person name="Salamov A."/>
            <person name="Terry A."/>
            <person name="Yamada T."/>
            <person name="Dunigan D.D."/>
            <person name="Grigoriev I.V."/>
            <person name="Claverie J.M."/>
            <person name="Van Etten J.L."/>
        </authorList>
    </citation>
    <scope>NUCLEOTIDE SEQUENCE [LARGE SCALE GENOMIC DNA]</scope>
    <source>
        <strain evidence="15 16">NC64A</strain>
    </source>
</reference>
<evidence type="ECO:0000259" key="12">
    <source>
        <dbReference type="Pfam" id="PF04811"/>
    </source>
</evidence>
<dbReference type="InterPro" id="IPR006895">
    <property type="entry name" value="Znf_Sec23_Sec24"/>
</dbReference>
<feature type="compositionally biased region" description="Polar residues" evidence="10">
    <location>
        <begin position="1"/>
        <end position="20"/>
    </location>
</feature>
<dbReference type="OrthoDB" id="49016at2759"/>
<dbReference type="PANTHER" id="PTHR13803">
    <property type="entry name" value="SEC24-RELATED PROTEIN"/>
    <property type="match status" value="1"/>
</dbReference>
<feature type="compositionally biased region" description="Pro residues" evidence="10">
    <location>
        <begin position="85"/>
        <end position="94"/>
    </location>
</feature>
<dbReference type="GO" id="GO:0000149">
    <property type="term" value="F:SNARE binding"/>
    <property type="evidence" value="ECO:0007669"/>
    <property type="project" value="TreeGrafter"/>
</dbReference>
<proteinExistence type="inferred from homology"/>
<keyword evidence="6" id="KW-0931">ER-Golgi transport</keyword>
<dbReference type="Pfam" id="PF08033">
    <property type="entry name" value="Sec23_BS"/>
    <property type="match status" value="1"/>
</dbReference>
<dbReference type="GO" id="GO:0000139">
    <property type="term" value="C:Golgi membrane"/>
    <property type="evidence" value="ECO:0007669"/>
    <property type="project" value="UniProtKB-SubCell"/>
</dbReference>
<name>E1ZIC7_CHLVA</name>
<feature type="domain" description="Sec23/Sec24 trunk" evidence="12">
    <location>
        <begin position="407"/>
        <end position="643"/>
    </location>
</feature>
<evidence type="ECO:0000256" key="1">
    <source>
        <dbReference type="ARBA" id="ARBA00004394"/>
    </source>
</evidence>
<feature type="compositionally biased region" description="Low complexity" evidence="10">
    <location>
        <begin position="27"/>
        <end position="49"/>
    </location>
</feature>
<dbReference type="AlphaFoldDB" id="E1ZIC7"/>
<comment type="similarity">
    <text evidence="3">Belongs to the SEC23/SEC24 family. SEC24 subfamily.</text>
</comment>
<dbReference type="InterPro" id="IPR036174">
    <property type="entry name" value="Znf_Sec23_Sec24_sf"/>
</dbReference>
<evidence type="ECO:0000256" key="10">
    <source>
        <dbReference type="SAM" id="MobiDB-lite"/>
    </source>
</evidence>
<dbReference type="GO" id="GO:0090110">
    <property type="term" value="P:COPII-coated vesicle cargo loading"/>
    <property type="evidence" value="ECO:0007669"/>
    <property type="project" value="TreeGrafter"/>
</dbReference>
<protein>
    <submittedName>
        <fullName evidence="15">Uncharacterized protein</fullName>
    </submittedName>
</protein>
<dbReference type="InterPro" id="IPR036175">
    <property type="entry name" value="Sec23/24_helical_dom_sf"/>
</dbReference>
<dbReference type="Pfam" id="PF04811">
    <property type="entry name" value="Sec23_trunk"/>
    <property type="match status" value="1"/>
</dbReference>
<dbReference type="SUPFAM" id="SSF82919">
    <property type="entry name" value="Zn-finger domain of Sec23/24"/>
    <property type="match status" value="1"/>
</dbReference>
<dbReference type="Pfam" id="PF04815">
    <property type="entry name" value="Sec23_helical"/>
    <property type="match status" value="1"/>
</dbReference>
<feature type="compositionally biased region" description="Low complexity" evidence="10">
    <location>
        <begin position="95"/>
        <end position="132"/>
    </location>
</feature>
<evidence type="ECO:0000256" key="9">
    <source>
        <dbReference type="ARBA" id="ARBA00023136"/>
    </source>
</evidence>
<dbReference type="GO" id="GO:0008270">
    <property type="term" value="F:zinc ion binding"/>
    <property type="evidence" value="ECO:0007669"/>
    <property type="project" value="InterPro"/>
</dbReference>
<evidence type="ECO:0000313" key="16">
    <source>
        <dbReference type="Proteomes" id="UP000008141"/>
    </source>
</evidence>
<dbReference type="InterPro" id="IPR006896">
    <property type="entry name" value="Sec23/24_trunk_dom"/>
</dbReference>
<gene>
    <name evidence="15" type="ORF">CHLNCDRAFT_135519</name>
</gene>
<sequence>MSGHQQQPGYNPAYGQQQTGARPPGPGAFQPQQPGVRPGGPMTAPRPAGYGPPGGAPNGYPGGPPPAAAGPKPPQPAGPGMGMPSGPPAGPAAPQPMGAPGMRPPGAAMPGAMPGAPRPAAAPVRPGFAPQQPGMPPQQQPGMPRPMGPPGPGGMQPPPARPSFAPAQPGGPRPAMGMRPAMPGLGAPPQPGMGMGPPQQPGMGMGPPQQPGMGMGMGMGYDQSSMQATLDAFETLSLGPSAPTMPGQAPDGGANPAAFPRPAGPTAEAHVGPPEPYSPVNCKPEFVRMTSCAVPNSQALKSRWHLPYGAVVHPMAQAGGVVPVANPTGGTIIRCKRCRTYINPFMSWMDGGRRYSCNVCQMVNEVPVEYFCSLDANGRRLDHDERPELCGGSVEYVAPAEYMVRAPMPPTYVFVIDVSFAAAACGMLGAACSTIKASLDSLPGDERTQVAFITFDNTLHFYNLKSSLSQPQMMVVAEVDDPFVPLPDDLLVNLRDSRALVDALLDSLPQSYGRASQVESAMGPALQAAFLVMNHIGGKLLLFQAAAPSVGIGRIKARDNPALYGTDREYSLRTPDDPFYKRFSAEASRFQICVDVFAFGSAYMDLPSLGALPKYTGGQLYYYPGFAAERDGPKLQAELSRNLARETAWEAVMRIRCSKGLRISAFFGHFFIRSTDLLALPACDVDKSFSVEIAHEETLVTGQVAYLQAALLYTNSCGERRIRVHTLALPVVSDLIDLYKQSDAGATAALMGKLSVERSYSAKLDDVRTSLQQRLVATLREYRMLHMRGAGPGMGTNLSPNSLVLPERLKGLPLLTLGLLKTAALRGGGRDVNSDERAAVGHQMVSCSVYDQLRLIYPSCYPVYELAGDWGKEKSTGEVVLPSTAPAGLEYFNPAGAYIVDNGRMLILWLGQAVPPSFYAQVFGVQGPPQDTAGLNPEPVRQGSELSARINAVMRQLRDRRELWQECWTIRQGTPMEAHLMPFLVEDRQATTGSMAYLDFMLQLQKLLMAK</sequence>
<dbReference type="Gene3D" id="1.20.120.730">
    <property type="entry name" value="Sec23/Sec24 helical domain"/>
    <property type="match status" value="1"/>
</dbReference>
<evidence type="ECO:0000259" key="11">
    <source>
        <dbReference type="Pfam" id="PF04810"/>
    </source>
</evidence>